<dbReference type="OrthoDB" id="2196114at2759"/>
<comment type="caution">
    <text evidence="4">The sequence shown here is derived from an EMBL/GenBank/DDBJ whole genome shotgun (WGS) entry which is preliminary data.</text>
</comment>
<dbReference type="Gene3D" id="1.10.1170.10">
    <property type="entry name" value="Inhibitor Of Apoptosis Protein (2mihbC-IAP-1), Chain A"/>
    <property type="match status" value="2"/>
</dbReference>
<protein>
    <recommendedName>
        <fullName evidence="6">BIR-domain-containing protein</fullName>
    </recommendedName>
</protein>
<feature type="compositionally biased region" description="Basic residues" evidence="3">
    <location>
        <begin position="284"/>
        <end position="293"/>
    </location>
</feature>
<dbReference type="PANTHER" id="PTHR46771:SF5">
    <property type="entry name" value="DETERIN"/>
    <property type="match status" value="1"/>
</dbReference>
<feature type="compositionally biased region" description="Polar residues" evidence="3">
    <location>
        <begin position="295"/>
        <end position="306"/>
    </location>
</feature>
<gene>
    <name evidence="4" type="ORF">NA57DRAFT_55462</name>
</gene>
<dbReference type="EMBL" id="ML978125">
    <property type="protein sequence ID" value="KAF2099497.1"/>
    <property type="molecule type" value="Genomic_DNA"/>
</dbReference>
<evidence type="ECO:0000313" key="5">
    <source>
        <dbReference type="Proteomes" id="UP000799772"/>
    </source>
</evidence>
<feature type="compositionally biased region" description="Polar residues" evidence="3">
    <location>
        <begin position="333"/>
        <end position="349"/>
    </location>
</feature>
<dbReference type="Pfam" id="PF00653">
    <property type="entry name" value="BIR"/>
    <property type="match status" value="2"/>
</dbReference>
<feature type="region of interest" description="Disordered" evidence="3">
    <location>
        <begin position="23"/>
        <end position="44"/>
    </location>
</feature>
<feature type="compositionally biased region" description="Basic residues" evidence="3">
    <location>
        <begin position="473"/>
        <end position="482"/>
    </location>
</feature>
<feature type="region of interest" description="Disordered" evidence="3">
    <location>
        <begin position="208"/>
        <end position="621"/>
    </location>
</feature>
<dbReference type="Proteomes" id="UP000799772">
    <property type="component" value="Unassembled WGS sequence"/>
</dbReference>
<evidence type="ECO:0000256" key="3">
    <source>
        <dbReference type="SAM" id="MobiDB-lite"/>
    </source>
</evidence>
<feature type="compositionally biased region" description="Basic residues" evidence="3">
    <location>
        <begin position="23"/>
        <end position="35"/>
    </location>
</feature>
<name>A0A9P4IJ86_9PEZI</name>
<feature type="compositionally biased region" description="Polar residues" evidence="3">
    <location>
        <begin position="229"/>
        <end position="246"/>
    </location>
</feature>
<evidence type="ECO:0000256" key="2">
    <source>
        <dbReference type="ARBA" id="ARBA00022833"/>
    </source>
</evidence>
<dbReference type="PROSITE" id="PS50143">
    <property type="entry name" value="BIR_REPEAT_2"/>
    <property type="match status" value="2"/>
</dbReference>
<evidence type="ECO:0000256" key="1">
    <source>
        <dbReference type="ARBA" id="ARBA00022723"/>
    </source>
</evidence>
<organism evidence="4 5">
    <name type="scientific">Rhizodiscina lignyota</name>
    <dbReference type="NCBI Taxonomy" id="1504668"/>
    <lineage>
        <taxon>Eukaryota</taxon>
        <taxon>Fungi</taxon>
        <taxon>Dikarya</taxon>
        <taxon>Ascomycota</taxon>
        <taxon>Pezizomycotina</taxon>
        <taxon>Dothideomycetes</taxon>
        <taxon>Pleosporomycetidae</taxon>
        <taxon>Aulographales</taxon>
        <taxon>Rhizodiscinaceae</taxon>
        <taxon>Rhizodiscina</taxon>
    </lineage>
</organism>
<dbReference type="CDD" id="cd00022">
    <property type="entry name" value="BIR"/>
    <property type="match status" value="2"/>
</dbReference>
<feature type="compositionally biased region" description="Acidic residues" evidence="3">
    <location>
        <begin position="493"/>
        <end position="504"/>
    </location>
</feature>
<dbReference type="SUPFAM" id="SSF57924">
    <property type="entry name" value="Inhibitor of apoptosis (IAP) repeat"/>
    <property type="match status" value="2"/>
</dbReference>
<keyword evidence="5" id="KW-1185">Reference proteome</keyword>
<dbReference type="PANTHER" id="PTHR46771">
    <property type="entry name" value="DETERIN"/>
    <property type="match status" value="1"/>
</dbReference>
<evidence type="ECO:0000313" key="4">
    <source>
        <dbReference type="EMBL" id="KAF2099497.1"/>
    </source>
</evidence>
<feature type="compositionally biased region" description="Polar residues" evidence="3">
    <location>
        <begin position="520"/>
        <end position="529"/>
    </location>
</feature>
<evidence type="ECO:0008006" key="6">
    <source>
        <dbReference type="Google" id="ProtNLM"/>
    </source>
</evidence>
<reference evidence="4" key="1">
    <citation type="journal article" date="2020" name="Stud. Mycol.">
        <title>101 Dothideomycetes genomes: a test case for predicting lifestyles and emergence of pathogens.</title>
        <authorList>
            <person name="Haridas S."/>
            <person name="Albert R."/>
            <person name="Binder M."/>
            <person name="Bloem J."/>
            <person name="Labutti K."/>
            <person name="Salamov A."/>
            <person name="Andreopoulos B."/>
            <person name="Baker S."/>
            <person name="Barry K."/>
            <person name="Bills G."/>
            <person name="Bluhm B."/>
            <person name="Cannon C."/>
            <person name="Castanera R."/>
            <person name="Culley D."/>
            <person name="Daum C."/>
            <person name="Ezra D."/>
            <person name="Gonzalez J."/>
            <person name="Henrissat B."/>
            <person name="Kuo A."/>
            <person name="Liang C."/>
            <person name="Lipzen A."/>
            <person name="Lutzoni F."/>
            <person name="Magnuson J."/>
            <person name="Mondo S."/>
            <person name="Nolan M."/>
            <person name="Ohm R."/>
            <person name="Pangilinan J."/>
            <person name="Park H.-J."/>
            <person name="Ramirez L."/>
            <person name="Alfaro M."/>
            <person name="Sun H."/>
            <person name="Tritt A."/>
            <person name="Yoshinaga Y."/>
            <person name="Zwiers L.-H."/>
            <person name="Turgeon B."/>
            <person name="Goodwin S."/>
            <person name="Spatafora J."/>
            <person name="Crous P."/>
            <person name="Grigoriev I."/>
        </authorList>
    </citation>
    <scope>NUCLEOTIDE SEQUENCE</scope>
    <source>
        <strain evidence="4">CBS 133067</strain>
    </source>
</reference>
<proteinExistence type="predicted"/>
<dbReference type="InterPro" id="IPR051190">
    <property type="entry name" value="Baculoviral_IAP"/>
</dbReference>
<keyword evidence="2" id="KW-0862">Zinc</keyword>
<sequence length="742" mass="80569">MALPNGAQTFAGRLATFEAVHHMPKRRASNNKKKGPSTLTWPTTAPTAEDMARAGFFYKPQATNPDNVMCFVCQRQLDGWEPGDNPAFEHFTHSRDCGWAINVSIAQRNGDANRVDEDPMHDRLVQARKATFLGSWPHEHKKGWKCKTQKMVEAGWCYDPSPEYDDGVTCFYCNLSLDGWEPKDNPLDEHQKRSPDCPFFDLVEQHAATREPKKGKKGRGSAASKASRLSTQSNLTVMTDAPSMTSLGEGPAGEDDSVLTTATTASKATKGRKGAGRAKAAAKGAKRGTRSKKTSTATVEEAQPQTMDLDLEEPDAEATPEPPKRATRRNTKQDSSLVDVTTASAAPSQTRKTTRTKASKAKAEERLSDDQSQLQEEFRAALEASKMPLNSREGTPKATRGTKRTSDGVPKLDSSVVILDAPPEHLEYLWSPGKAEKGKSPNAYVLSKVQLQSQPDQEPQDLPATKTTGRLRANSKAKRGKKKAAEEVSTVVEPEELPEEELLQPEEMTLDPSPAPAPATKQTPSPQKDSSASPPPPTPTPARIAPSSVHRSSPILPRISNIAKQPERTPSASPQSSDAENRPPPSHPPKSARQPLASASSNRQTTRIPLAASTPTASPSKRNVLAGLISSLPWTAADLETVFAPSPTSKAGRSSGFGFGSASALTEQDKENQTILDKLAADLQSPEKGRLALEEVVKKVKEALTSPEKKMSVEEWVKYNAQRGEEKLRGECERLRLASRDR</sequence>
<feature type="compositionally biased region" description="Polar residues" evidence="3">
    <location>
        <begin position="568"/>
        <end position="578"/>
    </location>
</feature>
<accession>A0A9P4IJ86</accession>
<dbReference type="InterPro" id="IPR001370">
    <property type="entry name" value="BIR_rpt"/>
</dbReference>
<feature type="compositionally biased region" description="Polar residues" evidence="3">
    <location>
        <begin position="597"/>
        <end position="621"/>
    </location>
</feature>
<keyword evidence="1" id="KW-0479">Metal-binding</keyword>
<feature type="compositionally biased region" description="Acidic residues" evidence="3">
    <location>
        <begin position="309"/>
        <end position="318"/>
    </location>
</feature>
<dbReference type="SMART" id="SM00238">
    <property type="entry name" value="BIR"/>
    <property type="match status" value="2"/>
</dbReference>
<dbReference type="GO" id="GO:0046872">
    <property type="term" value="F:metal ion binding"/>
    <property type="evidence" value="ECO:0007669"/>
    <property type="project" value="UniProtKB-KW"/>
</dbReference>
<dbReference type="AlphaFoldDB" id="A0A9P4IJ86"/>